<evidence type="ECO:0000256" key="1">
    <source>
        <dbReference type="SAM" id="Phobius"/>
    </source>
</evidence>
<feature type="transmembrane region" description="Helical" evidence="1">
    <location>
        <begin position="229"/>
        <end position="247"/>
    </location>
</feature>
<sequence length="424" mass="45619">MPDPLLFAYILTILSALAAIVFMRTPPQDLVTYWGDSIWNLLAFSMQMVLIVISGFVLSTTPLFSRILNRFSSLATTPTTAILLVCLGTLTASWLNWGLGLIVGAILARRIAVKVQNVDYRLLVASAYSGWIVFHGGLSGSIPLLIATPGHFLEGSIGIISTSQTLFTVFNLFIVVALFIAVPVVNLMMLRGIDDPVLVDAEKLRKEDAIKVDDHKDHTLADKIENSRILSLIIGGAALYYVLSSLLTGRAGLNINSINLLFLAAGIILHGSPRRFLDSLNEGVKHVGAIVIQFPFYAGIMGIMSMSGLSEALSDFFISVSTAATLPIWSFLSAGMLNLFIPSGGGQWAVQGPIMTAAAQQIGADVPRVAMAVAWGDAWTNLIQPFWALPILAIAGLKARDIMGFCMMHTLVSAIIIMTGLLVF</sequence>
<protein>
    <submittedName>
        <fullName evidence="2">TIGR00366 family protein</fullName>
    </submittedName>
</protein>
<name>A0ABT2K9E3_9RHOB</name>
<gene>
    <name evidence="2" type="ORF">MU516_09685</name>
</gene>
<dbReference type="Pfam" id="PF02667">
    <property type="entry name" value="SCFA_trans"/>
    <property type="match status" value="1"/>
</dbReference>
<feature type="transmembrane region" description="Helical" evidence="1">
    <location>
        <begin position="316"/>
        <end position="341"/>
    </location>
</feature>
<reference evidence="2 3" key="1">
    <citation type="submission" date="2022-04" db="EMBL/GenBank/DDBJ databases">
        <title>Paracoccus sp. YLB-12 draft genome sequence.</title>
        <authorList>
            <person name="Yu L."/>
        </authorList>
    </citation>
    <scope>NUCLEOTIDE SEQUENCE [LARGE SCALE GENOMIC DNA]</scope>
    <source>
        <strain evidence="2 3">YLB-12</strain>
    </source>
</reference>
<feature type="transmembrane region" description="Helical" evidence="1">
    <location>
        <begin position="402"/>
        <end position="423"/>
    </location>
</feature>
<accession>A0ABT2K9E3</accession>
<dbReference type="EMBL" id="JANAVZ010000005">
    <property type="protein sequence ID" value="MCT4333142.1"/>
    <property type="molecule type" value="Genomic_DNA"/>
</dbReference>
<keyword evidence="1" id="KW-0472">Membrane</keyword>
<comment type="caution">
    <text evidence="2">The sequence shown here is derived from an EMBL/GenBank/DDBJ whole genome shotgun (WGS) entry which is preliminary data.</text>
</comment>
<evidence type="ECO:0000313" key="2">
    <source>
        <dbReference type="EMBL" id="MCT4333142.1"/>
    </source>
</evidence>
<organism evidence="2 3">
    <name type="scientific">Paracoccus maritimus</name>
    <dbReference type="NCBI Taxonomy" id="2933292"/>
    <lineage>
        <taxon>Bacteria</taxon>
        <taxon>Pseudomonadati</taxon>
        <taxon>Pseudomonadota</taxon>
        <taxon>Alphaproteobacteria</taxon>
        <taxon>Rhodobacterales</taxon>
        <taxon>Paracoccaceae</taxon>
        <taxon>Paracoccus</taxon>
    </lineage>
</organism>
<feature type="transmembrane region" description="Helical" evidence="1">
    <location>
        <begin position="81"/>
        <end position="108"/>
    </location>
</feature>
<dbReference type="PANTHER" id="PTHR41983:SF2">
    <property type="entry name" value="SHORT-CHAIN FATTY ACID TRANSPORTER-RELATED"/>
    <property type="match status" value="1"/>
</dbReference>
<dbReference type="Proteomes" id="UP001320702">
    <property type="component" value="Unassembled WGS sequence"/>
</dbReference>
<feature type="transmembrane region" description="Helical" evidence="1">
    <location>
        <begin position="6"/>
        <end position="26"/>
    </location>
</feature>
<evidence type="ECO:0000313" key="3">
    <source>
        <dbReference type="Proteomes" id="UP001320702"/>
    </source>
</evidence>
<proteinExistence type="predicted"/>
<dbReference type="InterPro" id="IPR006160">
    <property type="entry name" value="SCFA_transpt_AtoE"/>
</dbReference>
<dbReference type="PANTHER" id="PTHR41983">
    <property type="entry name" value="SHORT-CHAIN FATTY ACID TRANSPORTER-RELATED"/>
    <property type="match status" value="1"/>
</dbReference>
<feature type="transmembrane region" description="Helical" evidence="1">
    <location>
        <begin position="120"/>
        <end position="146"/>
    </location>
</feature>
<feature type="transmembrane region" description="Helical" evidence="1">
    <location>
        <begin position="166"/>
        <end position="185"/>
    </location>
</feature>
<feature type="transmembrane region" description="Helical" evidence="1">
    <location>
        <begin position="38"/>
        <end position="61"/>
    </location>
</feature>
<feature type="transmembrane region" description="Helical" evidence="1">
    <location>
        <begin position="253"/>
        <end position="271"/>
    </location>
</feature>
<keyword evidence="1" id="KW-0812">Transmembrane</keyword>
<keyword evidence="1" id="KW-1133">Transmembrane helix</keyword>
<keyword evidence="3" id="KW-1185">Reference proteome</keyword>
<feature type="transmembrane region" description="Helical" evidence="1">
    <location>
        <begin position="283"/>
        <end position="304"/>
    </location>
</feature>